<dbReference type="EMBL" id="JAHCTB010000004">
    <property type="protein sequence ID" value="MBT0608401.1"/>
    <property type="molecule type" value="Genomic_DNA"/>
</dbReference>
<proteinExistence type="predicted"/>
<feature type="transmembrane region" description="Helical" evidence="1">
    <location>
        <begin position="165"/>
        <end position="186"/>
    </location>
</feature>
<feature type="transmembrane region" description="Helical" evidence="1">
    <location>
        <begin position="80"/>
        <end position="109"/>
    </location>
</feature>
<reference evidence="2 3" key="1">
    <citation type="submission" date="2021-05" db="EMBL/GenBank/DDBJ databases">
        <title>Aequorivita echinoideorum JCM 30378 genome.</title>
        <authorList>
            <person name="Zhang H."/>
            <person name="Li C."/>
        </authorList>
    </citation>
    <scope>NUCLEOTIDE SEQUENCE [LARGE SCALE GENOMIC DNA]</scope>
    <source>
        <strain evidence="2 3">JCM30378</strain>
    </source>
</reference>
<evidence type="ECO:0000313" key="3">
    <source>
        <dbReference type="Proteomes" id="UP001297092"/>
    </source>
</evidence>
<gene>
    <name evidence="2" type="ORF">KIV10_09425</name>
</gene>
<evidence type="ECO:0008006" key="4">
    <source>
        <dbReference type="Google" id="ProtNLM"/>
    </source>
</evidence>
<dbReference type="RefSeq" id="WP_214113273.1">
    <property type="nucleotide sequence ID" value="NZ_JAHCTB010000004.1"/>
</dbReference>
<keyword evidence="1" id="KW-0472">Membrane</keyword>
<comment type="caution">
    <text evidence="2">The sequence shown here is derived from an EMBL/GenBank/DDBJ whole genome shotgun (WGS) entry which is preliminary data.</text>
</comment>
<keyword evidence="1" id="KW-0812">Transmembrane</keyword>
<organism evidence="2 3">
    <name type="scientific">Aequorivita echinoideorum</name>
    <dbReference type="NCBI Taxonomy" id="1549647"/>
    <lineage>
        <taxon>Bacteria</taxon>
        <taxon>Pseudomonadati</taxon>
        <taxon>Bacteroidota</taxon>
        <taxon>Flavobacteriia</taxon>
        <taxon>Flavobacteriales</taxon>
        <taxon>Flavobacteriaceae</taxon>
        <taxon>Aequorivita</taxon>
    </lineage>
</organism>
<dbReference type="Proteomes" id="UP001297092">
    <property type="component" value="Unassembled WGS sequence"/>
</dbReference>
<feature type="transmembrane region" description="Helical" evidence="1">
    <location>
        <begin position="135"/>
        <end position="159"/>
    </location>
</feature>
<sequence>MLHKKIELKQRRDVGDMISTYFEFFKKNFKPFLNIFISYNGLFILGFLGVSYLLVTGFVGTFAETSNNFSIANDISSSQMYLVAGFIGLFILIIITAVLNYSLAAVYVIQYQNGEKSTVDKKQVLQMVKANLGKIVLFIVIMIVAYIVLMVVGIIVSIIPVLGTFAYYLMILAFTAWAGLSFMAMIDKNLDVTDSFSEGMTLLKAFFWKSILTNLVIGLLLGILMMVVLMIPGILIGIYAFHSLDSGVDLVNSPVANVIWTLALALLLVLYTLNQSMAQFVNGILYYSIHEENYNELTRKRIDEIGAGE</sequence>
<evidence type="ECO:0000313" key="2">
    <source>
        <dbReference type="EMBL" id="MBT0608401.1"/>
    </source>
</evidence>
<protein>
    <recommendedName>
        <fullName evidence="4">Membrane domain of glycerophosphoryl diester phosphodiesterase</fullName>
    </recommendedName>
</protein>
<accession>A0ABS5S5B1</accession>
<feature type="transmembrane region" description="Helical" evidence="1">
    <location>
        <begin position="255"/>
        <end position="273"/>
    </location>
</feature>
<name>A0ABS5S5B1_9FLAO</name>
<keyword evidence="1" id="KW-1133">Transmembrane helix</keyword>
<feature type="transmembrane region" description="Helical" evidence="1">
    <location>
        <begin position="36"/>
        <end position="60"/>
    </location>
</feature>
<evidence type="ECO:0000256" key="1">
    <source>
        <dbReference type="SAM" id="Phobius"/>
    </source>
</evidence>
<feature type="transmembrane region" description="Helical" evidence="1">
    <location>
        <begin position="206"/>
        <end position="235"/>
    </location>
</feature>
<keyword evidence="3" id="KW-1185">Reference proteome</keyword>